<proteinExistence type="predicted"/>
<comment type="caution">
    <text evidence="1">The sequence shown here is derived from an EMBL/GenBank/DDBJ whole genome shotgun (WGS) entry which is preliminary data.</text>
</comment>
<organism evidence="1 2">
    <name type="scientific">Pseudogracilibacillus auburnensis</name>
    <dbReference type="NCBI Taxonomy" id="1494959"/>
    <lineage>
        <taxon>Bacteria</taxon>
        <taxon>Bacillati</taxon>
        <taxon>Bacillota</taxon>
        <taxon>Bacilli</taxon>
        <taxon>Bacillales</taxon>
        <taxon>Bacillaceae</taxon>
        <taxon>Pseudogracilibacillus</taxon>
    </lineage>
</organism>
<dbReference type="AlphaFoldDB" id="A0A2V3WIN4"/>
<gene>
    <name evidence="1" type="ORF">DFR56_103154</name>
</gene>
<dbReference type="InterPro" id="IPR036746">
    <property type="entry name" value="TT1725-like_sf"/>
</dbReference>
<evidence type="ECO:0000313" key="1">
    <source>
        <dbReference type="EMBL" id="PXW88649.1"/>
    </source>
</evidence>
<name>A0A2V3WIN4_9BACI</name>
<dbReference type="PANTHER" id="PTHR36441:SF1">
    <property type="entry name" value="DUF503 DOMAIN-CONTAINING PROTEIN"/>
    <property type="match status" value="1"/>
</dbReference>
<dbReference type="SUPFAM" id="SSF103007">
    <property type="entry name" value="Hypothetical protein TT1725"/>
    <property type="match status" value="1"/>
</dbReference>
<accession>A0A2V3WIN4</accession>
<dbReference type="Pfam" id="PF04456">
    <property type="entry name" value="DUF503"/>
    <property type="match status" value="1"/>
</dbReference>
<evidence type="ECO:0008006" key="3">
    <source>
        <dbReference type="Google" id="ProtNLM"/>
    </source>
</evidence>
<dbReference type="Proteomes" id="UP000247978">
    <property type="component" value="Unassembled WGS sequence"/>
</dbReference>
<dbReference type="OrthoDB" id="9809023at2"/>
<dbReference type="PANTHER" id="PTHR36441">
    <property type="entry name" value="HYPOTHETICAL CYTOSOLIC PROTEIN"/>
    <property type="match status" value="1"/>
</dbReference>
<dbReference type="RefSeq" id="WP_110394485.1">
    <property type="nucleotide sequence ID" value="NZ_JADIJL010000015.1"/>
</dbReference>
<dbReference type="Gene3D" id="3.30.70.1120">
    <property type="entry name" value="TT1725-like"/>
    <property type="match status" value="1"/>
</dbReference>
<reference evidence="1 2" key="1">
    <citation type="submission" date="2018-05" db="EMBL/GenBank/DDBJ databases">
        <title>Genomic Encyclopedia of Type Strains, Phase IV (KMG-IV): sequencing the most valuable type-strain genomes for metagenomic binning, comparative biology and taxonomic classification.</title>
        <authorList>
            <person name="Goeker M."/>
        </authorList>
    </citation>
    <scope>NUCLEOTIDE SEQUENCE [LARGE SCALE GENOMIC DNA]</scope>
    <source>
        <strain evidence="1 2">DSM 28556</strain>
    </source>
</reference>
<evidence type="ECO:0000313" key="2">
    <source>
        <dbReference type="Proteomes" id="UP000247978"/>
    </source>
</evidence>
<sequence length="92" mass="10888">MILYAEIECILYHTHSLKAKRSILKRLIAKIRKDFNVSISEIDYQDLWQRTKLAIVTVSNELKHAEKVMQEVLKLIDHDPELERTITTIDRL</sequence>
<keyword evidence="2" id="KW-1185">Reference proteome</keyword>
<protein>
    <recommendedName>
        <fullName evidence="3">DUF503 domain-containing protein</fullName>
    </recommendedName>
</protein>
<dbReference type="InterPro" id="IPR007546">
    <property type="entry name" value="DUF503"/>
</dbReference>
<dbReference type="EMBL" id="QJJQ01000003">
    <property type="protein sequence ID" value="PXW88649.1"/>
    <property type="molecule type" value="Genomic_DNA"/>
</dbReference>